<sequence>MADTDELAGPERLSVSSALIDGITVVTVRGEIDHHTADPLRQALTPPDGAAGPRTVADLSGVTFMDSSGINALIAAYQAHGEGGRLRLAGIRPPVLRVLQLVGVDALIPCYPTARQALDA</sequence>
<evidence type="ECO:0000313" key="5">
    <source>
        <dbReference type="Proteomes" id="UP001500460"/>
    </source>
</evidence>
<dbReference type="SUPFAM" id="SSF52091">
    <property type="entry name" value="SpoIIaa-like"/>
    <property type="match status" value="1"/>
</dbReference>
<dbReference type="InterPro" id="IPR002645">
    <property type="entry name" value="STAS_dom"/>
</dbReference>
<feature type="domain" description="STAS" evidence="3">
    <location>
        <begin position="13"/>
        <end position="120"/>
    </location>
</feature>
<gene>
    <name evidence="4" type="ORF">GCM10010421_59810</name>
</gene>
<dbReference type="PROSITE" id="PS50801">
    <property type="entry name" value="STAS"/>
    <property type="match status" value="1"/>
</dbReference>
<proteinExistence type="inferred from homology"/>
<dbReference type="RefSeq" id="WP_344609114.1">
    <property type="nucleotide sequence ID" value="NZ_BAAATK010000065.1"/>
</dbReference>
<comment type="caution">
    <text evidence="4">The sequence shown here is derived from an EMBL/GenBank/DDBJ whole genome shotgun (WGS) entry which is preliminary data.</text>
</comment>
<dbReference type="CDD" id="cd07043">
    <property type="entry name" value="STAS_anti-anti-sigma_factors"/>
    <property type="match status" value="1"/>
</dbReference>
<dbReference type="PANTHER" id="PTHR33495">
    <property type="entry name" value="ANTI-SIGMA FACTOR ANTAGONIST TM_1081-RELATED-RELATED"/>
    <property type="match status" value="1"/>
</dbReference>
<name>A0ABN3KJ14_9ACTN</name>
<dbReference type="InterPro" id="IPR036513">
    <property type="entry name" value="STAS_dom_sf"/>
</dbReference>
<evidence type="ECO:0000313" key="4">
    <source>
        <dbReference type="EMBL" id="GAA2458456.1"/>
    </source>
</evidence>
<dbReference type="Gene3D" id="3.30.750.24">
    <property type="entry name" value="STAS domain"/>
    <property type="match status" value="1"/>
</dbReference>
<dbReference type="EMBL" id="BAAATK010000065">
    <property type="protein sequence ID" value="GAA2458456.1"/>
    <property type="molecule type" value="Genomic_DNA"/>
</dbReference>
<evidence type="ECO:0000256" key="1">
    <source>
        <dbReference type="ARBA" id="ARBA00009013"/>
    </source>
</evidence>
<dbReference type="InterPro" id="IPR003658">
    <property type="entry name" value="Anti-sigma_ant"/>
</dbReference>
<comment type="similarity">
    <text evidence="1 2">Belongs to the anti-sigma-factor antagonist family.</text>
</comment>
<dbReference type="PANTHER" id="PTHR33495:SF2">
    <property type="entry name" value="ANTI-SIGMA FACTOR ANTAGONIST TM_1081-RELATED"/>
    <property type="match status" value="1"/>
</dbReference>
<protein>
    <recommendedName>
        <fullName evidence="2">Anti-sigma factor antagonist</fullName>
    </recommendedName>
</protein>
<accession>A0ABN3KJ14</accession>
<dbReference type="Pfam" id="PF01740">
    <property type="entry name" value="STAS"/>
    <property type="match status" value="1"/>
</dbReference>
<keyword evidence="5" id="KW-1185">Reference proteome</keyword>
<reference evidence="4 5" key="1">
    <citation type="journal article" date="2019" name="Int. J. Syst. Evol. Microbiol.">
        <title>The Global Catalogue of Microorganisms (GCM) 10K type strain sequencing project: providing services to taxonomists for standard genome sequencing and annotation.</title>
        <authorList>
            <consortium name="The Broad Institute Genomics Platform"/>
            <consortium name="The Broad Institute Genome Sequencing Center for Infectious Disease"/>
            <person name="Wu L."/>
            <person name="Ma J."/>
        </authorList>
    </citation>
    <scope>NUCLEOTIDE SEQUENCE [LARGE SCALE GENOMIC DNA]</scope>
    <source>
        <strain evidence="4 5">JCM 6922</strain>
    </source>
</reference>
<dbReference type="Proteomes" id="UP001500460">
    <property type="component" value="Unassembled WGS sequence"/>
</dbReference>
<dbReference type="NCBIfam" id="TIGR00377">
    <property type="entry name" value="ant_ant_sig"/>
    <property type="match status" value="1"/>
</dbReference>
<evidence type="ECO:0000256" key="2">
    <source>
        <dbReference type="RuleBase" id="RU003749"/>
    </source>
</evidence>
<evidence type="ECO:0000259" key="3">
    <source>
        <dbReference type="PROSITE" id="PS50801"/>
    </source>
</evidence>
<organism evidence="4 5">
    <name type="scientific">Streptomyces glaucus</name>
    <dbReference type="NCBI Taxonomy" id="284029"/>
    <lineage>
        <taxon>Bacteria</taxon>
        <taxon>Bacillati</taxon>
        <taxon>Actinomycetota</taxon>
        <taxon>Actinomycetes</taxon>
        <taxon>Kitasatosporales</taxon>
        <taxon>Streptomycetaceae</taxon>
        <taxon>Streptomyces</taxon>
    </lineage>
</organism>